<accession>A0A318YK56</accession>
<feature type="region of interest" description="Disordered" evidence="1">
    <location>
        <begin position="111"/>
        <end position="144"/>
    </location>
</feature>
<organism evidence="2 3">
    <name type="scientific">Aspergillus neoniger (strain CBS 115656)</name>
    <dbReference type="NCBI Taxonomy" id="1448310"/>
    <lineage>
        <taxon>Eukaryota</taxon>
        <taxon>Fungi</taxon>
        <taxon>Dikarya</taxon>
        <taxon>Ascomycota</taxon>
        <taxon>Pezizomycotina</taxon>
        <taxon>Eurotiomycetes</taxon>
        <taxon>Eurotiomycetidae</taxon>
        <taxon>Eurotiales</taxon>
        <taxon>Aspergillaceae</taxon>
        <taxon>Aspergillus</taxon>
        <taxon>Aspergillus subgen. Circumdati</taxon>
    </lineage>
</organism>
<name>A0A318YK56_ASPNB</name>
<dbReference type="GeneID" id="37128482"/>
<dbReference type="RefSeq" id="XP_025480187.1">
    <property type="nucleotide sequence ID" value="XM_025626026.1"/>
</dbReference>
<evidence type="ECO:0000256" key="1">
    <source>
        <dbReference type="SAM" id="MobiDB-lite"/>
    </source>
</evidence>
<evidence type="ECO:0000313" key="3">
    <source>
        <dbReference type="Proteomes" id="UP000247647"/>
    </source>
</evidence>
<sequence>MDRTEGCMVDRINGAYLLRQRMFVLLLLLFFFFFFRSLSRKFSGPVQWPFQGKLSDANGRRASFGGFFCAFPQMRHNFLCMNCAGRPHQQRHAKVGDSIILFLGQEGCPTEMERSGHHSSNNKRYNTAGSASQPGRGSGPAWLV</sequence>
<gene>
    <name evidence="2" type="ORF">BO87DRAFT_40686</name>
</gene>
<protein>
    <submittedName>
        <fullName evidence="2">Uncharacterized protein</fullName>
    </submittedName>
</protein>
<dbReference type="Proteomes" id="UP000247647">
    <property type="component" value="Unassembled WGS sequence"/>
</dbReference>
<dbReference type="EMBL" id="KZ821458">
    <property type="protein sequence ID" value="PYH34709.1"/>
    <property type="molecule type" value="Genomic_DNA"/>
</dbReference>
<feature type="compositionally biased region" description="Polar residues" evidence="1">
    <location>
        <begin position="118"/>
        <end position="135"/>
    </location>
</feature>
<dbReference type="AlphaFoldDB" id="A0A318YK56"/>
<proteinExistence type="predicted"/>
<keyword evidence="3" id="KW-1185">Reference proteome</keyword>
<evidence type="ECO:0000313" key="2">
    <source>
        <dbReference type="EMBL" id="PYH34709.1"/>
    </source>
</evidence>
<reference evidence="2" key="1">
    <citation type="submission" date="2016-12" db="EMBL/GenBank/DDBJ databases">
        <title>The genomes of Aspergillus section Nigri reveals drivers in fungal speciation.</title>
        <authorList>
            <consortium name="DOE Joint Genome Institute"/>
            <person name="Vesth T.C."/>
            <person name="Nybo J."/>
            <person name="Theobald S."/>
            <person name="Brandl J."/>
            <person name="Frisvad J.C."/>
            <person name="Nielsen K.F."/>
            <person name="Lyhne E.K."/>
            <person name="Kogle M.E."/>
            <person name="Kuo A."/>
            <person name="Riley R."/>
            <person name="Clum A."/>
            <person name="Nolan M."/>
            <person name="Lipzen A."/>
            <person name="Salamov A."/>
            <person name="Henrissat B."/>
            <person name="Wiebenga A."/>
            <person name="De Vries R.P."/>
            <person name="Grigoriev I.V."/>
            <person name="Mortensen U.H."/>
            <person name="Andersen M.R."/>
            <person name="Baker S.E."/>
        </authorList>
    </citation>
    <scope>NUCLEOTIDE SEQUENCE [LARGE SCALE GENOMIC DNA]</scope>
    <source>
        <strain evidence="2">CBS 115656</strain>
    </source>
</reference>